<feature type="signal peptide" evidence="2">
    <location>
        <begin position="1"/>
        <end position="22"/>
    </location>
</feature>
<keyword evidence="5" id="KW-1185">Reference proteome</keyword>
<feature type="domain" description="LTD" evidence="3">
    <location>
        <begin position="205"/>
        <end position="354"/>
    </location>
</feature>
<dbReference type="InterPro" id="IPR016195">
    <property type="entry name" value="Pol/histidinol_Pase-like"/>
</dbReference>
<dbReference type="AlphaFoldDB" id="A0A3D9IVB0"/>
<evidence type="ECO:0000259" key="3">
    <source>
        <dbReference type="PROSITE" id="PS51841"/>
    </source>
</evidence>
<feature type="domain" description="LTD" evidence="3">
    <location>
        <begin position="22"/>
        <end position="166"/>
    </location>
</feature>
<dbReference type="Gene3D" id="2.60.40.10">
    <property type="entry name" value="Immunoglobulins"/>
    <property type="match status" value="1"/>
</dbReference>
<feature type="chain" id="PRO_5038509041" evidence="2">
    <location>
        <begin position="23"/>
        <end position="1015"/>
    </location>
</feature>
<evidence type="ECO:0000256" key="2">
    <source>
        <dbReference type="SAM" id="SignalP"/>
    </source>
</evidence>
<protein>
    <submittedName>
        <fullName evidence="4">Putative secreted protein (Por secretion system target)</fullName>
    </submittedName>
</protein>
<dbReference type="SUPFAM" id="SSF89550">
    <property type="entry name" value="PHP domain-like"/>
    <property type="match status" value="1"/>
</dbReference>
<evidence type="ECO:0000313" key="4">
    <source>
        <dbReference type="EMBL" id="RED65449.1"/>
    </source>
</evidence>
<dbReference type="Proteomes" id="UP000256977">
    <property type="component" value="Unassembled WGS sequence"/>
</dbReference>
<dbReference type="InterPro" id="IPR036415">
    <property type="entry name" value="Lamin_tail_dom_sf"/>
</dbReference>
<feature type="region of interest" description="Disordered" evidence="1">
    <location>
        <begin position="993"/>
        <end position="1015"/>
    </location>
</feature>
<dbReference type="RefSeq" id="WP_116062853.1">
    <property type="nucleotide sequence ID" value="NZ_QRDZ01000019.1"/>
</dbReference>
<dbReference type="SUPFAM" id="SSF74853">
    <property type="entry name" value="Lamin A/C globular tail domain"/>
    <property type="match status" value="2"/>
</dbReference>
<sequence>MKKCLVRVLGCLLLLSSLPMGGVDSVSASAVPQVIITEMVPQPNKSPTDPTDSYEYIELHNTGSSSVDLADYRLKVWTTPTTSQTWDITASKTIPAGGVMVVWVYNVYAAGLTLADFNAHYGVSLTTANSYILTVPGTERLPNTGVQKVVLARDTGEEVSIAKYNDAVFNNTDRWEDTAIADGGIVYEYPEYEFPGNITMRKIASNQKATPGALPSYPNIWITELMPNSSAGGGSPNDAYEYIELYNNSSSSIDLAGYKFQWYYNTASPSTYVTWDLWANHTVPAKSRVVVWLQRTESAGKTIADFKNHYDVYVEDSVIYPFETAAQGLANTGKKSLALYTDGGTEVSRVTYNDGTSNDTTATVDTAEDKSIVYSYPVDNTTNMRKVASSQYATPGETYNWFYGDVHGHTEYDTYGKGTPAQAYKDTKDRGADFFFLSEHGEELDHRTDYPQSEEWRDIRLQADLHNFPSTYSSFPGFEIAYNHNTGYYGHLNVFNTEWFYERYNKSFPSLFDELRATPEAVAQFNHPEDHFGEFNDFTNPDGDPLTYDLIPLIEVRTDRQFEYFKRGLDKGWHFAPTFGGDDHAANWLSTKSRTVVLAESNTRDSILDAMRKRRVYSSYGDADLRVNFKINGAEMGSKLTSPGTLNIDVTAVNPTADNISKITVYSNNGRVVASQTFSSRKARLTASLPPQYGYYFARVEQSDGDWAVTAPIWIVDPMPMELSMGNRQTTGAAPVQVEATVHNNGVSALTNVVVKFFKDSFDPANEIGVTTLSSIAASGSATAVTAQVPASAGVKILVQATATIDGVSRTISNSVIVPELLITELAGNSPGGTGPDVDEFDFIEVYNNTKNAINLGDYAIRYDYTDENDKLDVTGSFVIPAQSAKVLWLRLPGSTKTLADFNAAYNTSLTTSDAYILNATSRQNKALNGNATWVQLVRDSNDSVVSMAVYNEGTSAEYGPIVDGEHVISFLDTTLDGSSIVYGSPLDGTYKMSKLSTNQPPTPGSVLSSQLPPS</sequence>
<keyword evidence="2" id="KW-0732">Signal</keyword>
<dbReference type="Gene3D" id="2.60.40.1260">
    <property type="entry name" value="Lamin Tail domain"/>
    <property type="match status" value="1"/>
</dbReference>
<organism evidence="4 5">
    <name type="scientific">Cohnella phaseoli</name>
    <dbReference type="NCBI Taxonomy" id="456490"/>
    <lineage>
        <taxon>Bacteria</taxon>
        <taxon>Bacillati</taxon>
        <taxon>Bacillota</taxon>
        <taxon>Bacilli</taxon>
        <taxon>Bacillales</taxon>
        <taxon>Paenibacillaceae</taxon>
        <taxon>Cohnella</taxon>
    </lineage>
</organism>
<evidence type="ECO:0000313" key="5">
    <source>
        <dbReference type="Proteomes" id="UP000256977"/>
    </source>
</evidence>
<dbReference type="PROSITE" id="PS51841">
    <property type="entry name" value="LTD"/>
    <property type="match status" value="3"/>
</dbReference>
<accession>A0A3D9IVB0</accession>
<name>A0A3D9IVB0_9BACL</name>
<proteinExistence type="predicted"/>
<dbReference type="NCBIfam" id="NF038032">
    <property type="entry name" value="CehA_McbA_metalo"/>
    <property type="match status" value="1"/>
</dbReference>
<dbReference type="EMBL" id="QRDZ01000019">
    <property type="protein sequence ID" value="RED65449.1"/>
    <property type="molecule type" value="Genomic_DNA"/>
</dbReference>
<dbReference type="Gene3D" id="3.20.20.140">
    <property type="entry name" value="Metal-dependent hydrolases"/>
    <property type="match status" value="1"/>
</dbReference>
<feature type="domain" description="LTD" evidence="3">
    <location>
        <begin position="808"/>
        <end position="953"/>
    </location>
</feature>
<evidence type="ECO:0000256" key="1">
    <source>
        <dbReference type="SAM" id="MobiDB-lite"/>
    </source>
</evidence>
<dbReference type="InterPro" id="IPR013783">
    <property type="entry name" value="Ig-like_fold"/>
</dbReference>
<feature type="compositionally biased region" description="Polar residues" evidence="1">
    <location>
        <begin position="995"/>
        <end position="1015"/>
    </location>
</feature>
<dbReference type="InterPro" id="IPR001322">
    <property type="entry name" value="Lamin_tail_dom"/>
</dbReference>
<gene>
    <name evidence="4" type="ORF">DFP98_11989</name>
</gene>
<comment type="caution">
    <text evidence="4">The sequence shown here is derived from an EMBL/GenBank/DDBJ whole genome shotgun (WGS) entry which is preliminary data.</text>
</comment>
<dbReference type="Pfam" id="PF00932">
    <property type="entry name" value="LTD"/>
    <property type="match status" value="2"/>
</dbReference>
<reference evidence="4 5" key="1">
    <citation type="submission" date="2018-07" db="EMBL/GenBank/DDBJ databases">
        <title>Genomic Encyclopedia of Type Strains, Phase III (KMG-III): the genomes of soil and plant-associated and newly described type strains.</title>
        <authorList>
            <person name="Whitman W."/>
        </authorList>
    </citation>
    <scope>NUCLEOTIDE SEQUENCE [LARGE SCALE GENOMIC DNA]</scope>
    <source>
        <strain evidence="4 5">CECT 7287</strain>
    </source>
</reference>
<dbReference type="OrthoDB" id="9801679at2"/>